<gene>
    <name evidence="2" type="ORF">E2C01_011367</name>
</gene>
<feature type="region of interest" description="Disordered" evidence="1">
    <location>
        <begin position="1"/>
        <end position="20"/>
    </location>
</feature>
<protein>
    <submittedName>
        <fullName evidence="2">Uncharacterized protein</fullName>
    </submittedName>
</protein>
<comment type="caution">
    <text evidence="2">The sequence shown here is derived from an EMBL/GenBank/DDBJ whole genome shotgun (WGS) entry which is preliminary data.</text>
</comment>
<accession>A0A5B7DB08</accession>
<evidence type="ECO:0000313" key="2">
    <source>
        <dbReference type="EMBL" id="MPC18481.1"/>
    </source>
</evidence>
<dbReference type="AlphaFoldDB" id="A0A5B7DB08"/>
<feature type="compositionally biased region" description="Basic and acidic residues" evidence="1">
    <location>
        <begin position="1"/>
        <end position="10"/>
    </location>
</feature>
<dbReference type="EMBL" id="VSRR010000684">
    <property type="protein sequence ID" value="MPC18481.1"/>
    <property type="molecule type" value="Genomic_DNA"/>
</dbReference>
<evidence type="ECO:0000313" key="3">
    <source>
        <dbReference type="Proteomes" id="UP000324222"/>
    </source>
</evidence>
<keyword evidence="3" id="KW-1185">Reference proteome</keyword>
<organism evidence="2 3">
    <name type="scientific">Portunus trituberculatus</name>
    <name type="common">Swimming crab</name>
    <name type="synonym">Neptunus trituberculatus</name>
    <dbReference type="NCBI Taxonomy" id="210409"/>
    <lineage>
        <taxon>Eukaryota</taxon>
        <taxon>Metazoa</taxon>
        <taxon>Ecdysozoa</taxon>
        <taxon>Arthropoda</taxon>
        <taxon>Crustacea</taxon>
        <taxon>Multicrustacea</taxon>
        <taxon>Malacostraca</taxon>
        <taxon>Eumalacostraca</taxon>
        <taxon>Eucarida</taxon>
        <taxon>Decapoda</taxon>
        <taxon>Pleocyemata</taxon>
        <taxon>Brachyura</taxon>
        <taxon>Eubrachyura</taxon>
        <taxon>Portunoidea</taxon>
        <taxon>Portunidae</taxon>
        <taxon>Portuninae</taxon>
        <taxon>Portunus</taxon>
    </lineage>
</organism>
<sequence length="94" mass="10602">MVKLETEGKGHAGGGRGRHVTHTAHNVDHARFSLILRWRCCLVPMDVIWRNASHGSWLPGCQLVSASGRGGSSNQRRREDLRNPHCPLFYIFEI</sequence>
<evidence type="ECO:0000256" key="1">
    <source>
        <dbReference type="SAM" id="MobiDB-lite"/>
    </source>
</evidence>
<reference evidence="2 3" key="1">
    <citation type="submission" date="2019-05" db="EMBL/GenBank/DDBJ databases">
        <title>Another draft genome of Portunus trituberculatus and its Hox gene families provides insights of decapod evolution.</title>
        <authorList>
            <person name="Jeong J.-H."/>
            <person name="Song I."/>
            <person name="Kim S."/>
            <person name="Choi T."/>
            <person name="Kim D."/>
            <person name="Ryu S."/>
            <person name="Kim W."/>
        </authorList>
    </citation>
    <scope>NUCLEOTIDE SEQUENCE [LARGE SCALE GENOMIC DNA]</scope>
    <source>
        <tissue evidence="2">Muscle</tissue>
    </source>
</reference>
<dbReference type="Proteomes" id="UP000324222">
    <property type="component" value="Unassembled WGS sequence"/>
</dbReference>
<name>A0A5B7DB08_PORTR</name>
<proteinExistence type="predicted"/>